<feature type="domain" description="Acyl-CoA thioesterase-like C-terminal" evidence="3">
    <location>
        <begin position="133"/>
        <end position="264"/>
    </location>
</feature>
<feature type="compositionally biased region" description="Pro residues" evidence="1">
    <location>
        <begin position="122"/>
        <end position="134"/>
    </location>
</feature>
<dbReference type="Gene3D" id="2.40.160.210">
    <property type="entry name" value="Acyl-CoA thioesterase, double hotdog domain"/>
    <property type="match status" value="1"/>
</dbReference>
<dbReference type="InterPro" id="IPR042171">
    <property type="entry name" value="Acyl-CoA_hotdog"/>
</dbReference>
<feature type="region of interest" description="Disordered" evidence="1">
    <location>
        <begin position="113"/>
        <end position="134"/>
    </location>
</feature>
<evidence type="ECO:0000259" key="2">
    <source>
        <dbReference type="Pfam" id="PF13622"/>
    </source>
</evidence>
<dbReference type="InterPro" id="IPR029069">
    <property type="entry name" value="HotDog_dom_sf"/>
</dbReference>
<dbReference type="AlphaFoldDB" id="A0A2A2DHX8"/>
<name>A0A2A2DHX8_9ACTN</name>
<dbReference type="InterPro" id="IPR049449">
    <property type="entry name" value="TesB_ACOT8-like_N"/>
</dbReference>
<proteinExistence type="predicted"/>
<organism evidence="4 5">
    <name type="scientific">Streptomyces albireticuli</name>
    <dbReference type="NCBI Taxonomy" id="1940"/>
    <lineage>
        <taxon>Bacteria</taxon>
        <taxon>Bacillati</taxon>
        <taxon>Actinomycetota</taxon>
        <taxon>Actinomycetes</taxon>
        <taxon>Kitasatosporales</taxon>
        <taxon>Streptomycetaceae</taxon>
        <taxon>Streptomyces</taxon>
    </lineage>
</organism>
<evidence type="ECO:0000313" key="5">
    <source>
        <dbReference type="Proteomes" id="UP000218944"/>
    </source>
</evidence>
<evidence type="ECO:0000313" key="4">
    <source>
        <dbReference type="EMBL" id="PAU50862.1"/>
    </source>
</evidence>
<dbReference type="Pfam" id="PF13622">
    <property type="entry name" value="4HBT_3"/>
    <property type="match status" value="1"/>
</dbReference>
<gene>
    <name evidence="4" type="ORF">CK936_00255</name>
</gene>
<protein>
    <submittedName>
        <fullName evidence="4">TesB-like acyl-CoA thioesterase 5</fullName>
    </submittedName>
</protein>
<dbReference type="Pfam" id="PF20789">
    <property type="entry name" value="4HBT_3C"/>
    <property type="match status" value="1"/>
</dbReference>
<comment type="caution">
    <text evidence="4">The sequence shown here is derived from an EMBL/GenBank/DDBJ whole genome shotgun (WGS) entry which is preliminary data.</text>
</comment>
<feature type="domain" description="Acyl-CoA thioesterase-like N-terminal HotDog" evidence="2">
    <location>
        <begin position="28"/>
        <end position="110"/>
    </location>
</feature>
<dbReference type="Proteomes" id="UP000218944">
    <property type="component" value="Unassembled WGS sequence"/>
</dbReference>
<keyword evidence="5" id="KW-1185">Reference proteome</keyword>
<accession>A0A2A2DHX8</accession>
<sequence>MTSGAVGLPESFYRCVGDGRYESTSATAGPWSPDAQHAGPPSALLGRALERHEAREGFRVARVTLEIPHPVPVGELRVDVRTVRGGRRTELVEGEISSGGRTVMLARAWRVAESPKDTPALRPEPTPPPLPGPQPAHGITGAHLDGYVSAMEWRFVQGGGFDTPGPGVAWARQRVPLVAGEPDTPLTRALTLADSNWAVAFELDHTRRLVINTDVTLALHRDPVGEWLCLSAATSASPSGSGLAVGRLDDAEGDCGRVVQTLLVAER</sequence>
<dbReference type="EMBL" id="NSJV01000007">
    <property type="protein sequence ID" value="PAU50862.1"/>
    <property type="molecule type" value="Genomic_DNA"/>
</dbReference>
<dbReference type="InterPro" id="IPR049450">
    <property type="entry name" value="ACOT8-like_C"/>
</dbReference>
<evidence type="ECO:0000256" key="1">
    <source>
        <dbReference type="SAM" id="MobiDB-lite"/>
    </source>
</evidence>
<dbReference type="RefSeq" id="WP_095578414.1">
    <property type="nucleotide sequence ID" value="NZ_JAJQQQ010000005.1"/>
</dbReference>
<reference evidence="4 5" key="1">
    <citation type="submission" date="2017-08" db="EMBL/GenBank/DDBJ databases">
        <title>Genome sequence of Streptomyces albireticuli NRRL B-1670.</title>
        <authorList>
            <person name="Graham D.E."/>
            <person name="Mahan K.M."/>
            <person name="Klingeman D.M."/>
            <person name="Hettich R.L."/>
            <person name="Parry R.J."/>
            <person name="Spain J.C."/>
        </authorList>
    </citation>
    <scope>NUCLEOTIDE SEQUENCE [LARGE SCALE GENOMIC DNA]</scope>
    <source>
        <strain evidence="4 5">NRRL B-1670</strain>
    </source>
</reference>
<dbReference type="SUPFAM" id="SSF54637">
    <property type="entry name" value="Thioesterase/thiol ester dehydrase-isomerase"/>
    <property type="match status" value="2"/>
</dbReference>
<evidence type="ECO:0000259" key="3">
    <source>
        <dbReference type="Pfam" id="PF20789"/>
    </source>
</evidence>